<comment type="subcellular location">
    <subcellularLocation>
        <location evidence="2">Cytoplasm</location>
    </subcellularLocation>
    <subcellularLocation>
        <location evidence="1">Nucleus</location>
    </subcellularLocation>
</comment>
<dbReference type="EMBL" id="JACAZE010000001">
    <property type="protein sequence ID" value="KAF7323072.1"/>
    <property type="molecule type" value="Genomic_DNA"/>
</dbReference>
<comment type="similarity">
    <text evidence="3">Belongs to the SDE2 family.</text>
</comment>
<evidence type="ECO:0000259" key="10">
    <source>
        <dbReference type="Pfam" id="PF13019"/>
    </source>
</evidence>
<keyword evidence="4" id="KW-0963">Cytoplasm</keyword>
<evidence type="ECO:0000256" key="4">
    <source>
        <dbReference type="ARBA" id="ARBA00022490"/>
    </source>
</evidence>
<accession>A0A8H6WMR1</accession>
<evidence type="ECO:0000256" key="8">
    <source>
        <dbReference type="ARBA" id="ARBA00023306"/>
    </source>
</evidence>
<dbReference type="InterPro" id="IPR051421">
    <property type="entry name" value="RNA_Proc_DNA_Dmg_Regulator"/>
</dbReference>
<dbReference type="GO" id="GO:0005737">
    <property type="term" value="C:cytoplasm"/>
    <property type="evidence" value="ECO:0007669"/>
    <property type="project" value="UniProtKB-SubCell"/>
</dbReference>
<dbReference type="InterPro" id="IPR053822">
    <property type="entry name" value="SDE2-like_dom"/>
</dbReference>
<reference evidence="12" key="1">
    <citation type="submission" date="2020-05" db="EMBL/GenBank/DDBJ databases">
        <title>Mycena genomes resolve the evolution of fungal bioluminescence.</title>
        <authorList>
            <person name="Tsai I.J."/>
        </authorList>
    </citation>
    <scope>NUCLEOTIDE SEQUENCE</scope>
    <source>
        <strain evidence="12">110903Hualien_Pintung</strain>
    </source>
</reference>
<evidence type="ECO:0000256" key="5">
    <source>
        <dbReference type="ARBA" id="ARBA00022664"/>
    </source>
</evidence>
<dbReference type="Pfam" id="PF13019">
    <property type="entry name" value="Sde2_N_Ubi_yeast"/>
    <property type="match status" value="1"/>
</dbReference>
<keyword evidence="8" id="KW-0131">Cell cycle</keyword>
<comment type="caution">
    <text evidence="12">The sequence shown here is derived from an EMBL/GenBank/DDBJ whole genome shotgun (WGS) entry which is preliminary data.</text>
</comment>
<dbReference type="OrthoDB" id="547031at2759"/>
<dbReference type="PANTHER" id="PTHR12786:SF1">
    <property type="entry name" value="SPLICING REGULATOR SDE2"/>
    <property type="match status" value="1"/>
</dbReference>
<protein>
    <submittedName>
        <fullName evidence="12">Sde2-N-Ubi domain-containing protein</fullName>
    </submittedName>
</protein>
<proteinExistence type="inferred from homology"/>
<feature type="compositionally biased region" description="Basic and acidic residues" evidence="9">
    <location>
        <begin position="153"/>
        <end position="162"/>
    </location>
</feature>
<feature type="domain" description="SDE2-like" evidence="11">
    <location>
        <begin position="81"/>
        <end position="202"/>
    </location>
</feature>
<keyword evidence="5" id="KW-0507">mRNA processing</keyword>
<evidence type="ECO:0000313" key="12">
    <source>
        <dbReference type="EMBL" id="KAF7323072.1"/>
    </source>
</evidence>
<evidence type="ECO:0000259" key="11">
    <source>
        <dbReference type="Pfam" id="PF22782"/>
    </source>
</evidence>
<keyword evidence="7" id="KW-0539">Nucleus</keyword>
<feature type="region of interest" description="Disordered" evidence="9">
    <location>
        <begin position="153"/>
        <end position="179"/>
    </location>
</feature>
<keyword evidence="13" id="KW-1185">Reference proteome</keyword>
<dbReference type="Proteomes" id="UP000613580">
    <property type="component" value="Unassembled WGS sequence"/>
</dbReference>
<evidence type="ECO:0000313" key="13">
    <source>
        <dbReference type="Proteomes" id="UP000613580"/>
    </source>
</evidence>
<dbReference type="GO" id="GO:0006397">
    <property type="term" value="P:mRNA processing"/>
    <property type="evidence" value="ECO:0007669"/>
    <property type="project" value="UniProtKB-KW"/>
</dbReference>
<evidence type="ECO:0000256" key="3">
    <source>
        <dbReference type="ARBA" id="ARBA00008726"/>
    </source>
</evidence>
<dbReference type="AlphaFoldDB" id="A0A8H6WMR1"/>
<name>A0A8H6WMR1_MYCCL</name>
<dbReference type="Pfam" id="PF22782">
    <property type="entry name" value="SDE2"/>
    <property type="match status" value="1"/>
</dbReference>
<feature type="compositionally biased region" description="Polar residues" evidence="9">
    <location>
        <begin position="97"/>
        <end position="106"/>
    </location>
</feature>
<dbReference type="PANTHER" id="PTHR12786">
    <property type="entry name" value="SPLICING FACTOR SF3A-RELATED"/>
    <property type="match status" value="1"/>
</dbReference>
<evidence type="ECO:0000256" key="9">
    <source>
        <dbReference type="SAM" id="MobiDB-lite"/>
    </source>
</evidence>
<organism evidence="12 13">
    <name type="scientific">Mycena chlorophos</name>
    <name type="common">Agaric fungus</name>
    <name type="synonym">Agaricus chlorophos</name>
    <dbReference type="NCBI Taxonomy" id="658473"/>
    <lineage>
        <taxon>Eukaryota</taxon>
        <taxon>Fungi</taxon>
        <taxon>Dikarya</taxon>
        <taxon>Basidiomycota</taxon>
        <taxon>Agaricomycotina</taxon>
        <taxon>Agaricomycetes</taxon>
        <taxon>Agaricomycetidae</taxon>
        <taxon>Agaricales</taxon>
        <taxon>Marasmiineae</taxon>
        <taxon>Mycenaceae</taxon>
        <taxon>Mycena</taxon>
    </lineage>
</organism>
<feature type="domain" description="Sde2 ubiquitin" evidence="10">
    <location>
        <begin position="5"/>
        <end position="80"/>
    </location>
</feature>
<feature type="region of interest" description="Disordered" evidence="9">
    <location>
        <begin position="90"/>
        <end position="112"/>
    </location>
</feature>
<keyword evidence="6" id="KW-0508">mRNA splicing</keyword>
<evidence type="ECO:0000256" key="7">
    <source>
        <dbReference type="ARBA" id="ARBA00023242"/>
    </source>
</evidence>
<dbReference type="GO" id="GO:0005634">
    <property type="term" value="C:nucleus"/>
    <property type="evidence" value="ECO:0007669"/>
    <property type="project" value="UniProtKB-SubCell"/>
</dbReference>
<evidence type="ECO:0000256" key="6">
    <source>
        <dbReference type="ARBA" id="ARBA00023187"/>
    </source>
</evidence>
<evidence type="ECO:0000256" key="1">
    <source>
        <dbReference type="ARBA" id="ARBA00004123"/>
    </source>
</evidence>
<sequence>MSASLIISSFAPFPSTLSLAVDPDTRFGDVHTLLRERYPLLPDGVCLSTHRGIPDCDTPVSALQADTSRLVSLRLAPRLLGGKGGFGSQLRAAGGRMSSQKTSNNDSCRDLSGRRLNTIKEAKRLVEYLEAEPERLKAKAEAEKAKLEALERKLGIDPKTKSSESGSSGDPPVLAGKKHRFDDTEYLEQSKDLVDGVKNAVDHVFKKKKAKKAKKAKLDHPATLESSTAAKPVAAVAAKPVETPAVAVVEIGA</sequence>
<evidence type="ECO:0000256" key="2">
    <source>
        <dbReference type="ARBA" id="ARBA00004496"/>
    </source>
</evidence>
<dbReference type="GO" id="GO:0008380">
    <property type="term" value="P:RNA splicing"/>
    <property type="evidence" value="ECO:0007669"/>
    <property type="project" value="UniProtKB-KW"/>
</dbReference>
<gene>
    <name evidence="12" type="ORF">HMN09_00087300</name>
</gene>
<dbReference type="InterPro" id="IPR024974">
    <property type="entry name" value="Sde2_N"/>
</dbReference>